<protein>
    <submittedName>
        <fullName evidence="2">Glucose-1-phosphatase</fullName>
        <ecNumber evidence="2">3.1.3.10</ecNumber>
    </submittedName>
</protein>
<keyword evidence="2" id="KW-0378">Hydrolase</keyword>
<comment type="caution">
    <text evidence="2">The sequence shown here is derived from an EMBL/GenBank/DDBJ whole genome shotgun (WGS) entry which is preliminary data.</text>
</comment>
<dbReference type="SUPFAM" id="SSF56784">
    <property type="entry name" value="HAD-like"/>
    <property type="match status" value="1"/>
</dbReference>
<dbReference type="Gene3D" id="1.10.150.240">
    <property type="entry name" value="Putative phosphatase, domain 2"/>
    <property type="match status" value="1"/>
</dbReference>
<dbReference type="Proteomes" id="UP001063816">
    <property type="component" value="Unassembled WGS sequence"/>
</dbReference>
<dbReference type="InterPro" id="IPR023198">
    <property type="entry name" value="PGP-like_dom2"/>
</dbReference>
<dbReference type="PANTHER" id="PTHR43611">
    <property type="entry name" value="ALPHA-D-GLUCOSE 1-PHOSPHATE PHOSPHATASE"/>
    <property type="match status" value="1"/>
</dbReference>
<dbReference type="GO" id="GO:0046872">
    <property type="term" value="F:metal ion binding"/>
    <property type="evidence" value="ECO:0007669"/>
    <property type="project" value="UniProtKB-KW"/>
</dbReference>
<dbReference type="CDD" id="cd02603">
    <property type="entry name" value="HAD_sEH-N_like"/>
    <property type="match status" value="1"/>
</dbReference>
<dbReference type="RefSeq" id="WP_271281385.1">
    <property type="nucleotide sequence ID" value="NZ_JAMGZK010000040.1"/>
</dbReference>
<organism evidence="2 3">
    <name type="scientific">Silvania hatchlandensis</name>
    <dbReference type="NCBI Taxonomy" id="2926469"/>
    <lineage>
        <taxon>Bacteria</taxon>
        <taxon>Pseudomonadati</taxon>
        <taxon>Pseudomonadota</taxon>
        <taxon>Gammaproteobacteria</taxon>
        <taxon>Enterobacterales</taxon>
        <taxon>Enterobacteriaceae</taxon>
        <taxon>Silvania</taxon>
    </lineage>
</organism>
<gene>
    <name evidence="2" type="primary">yihX</name>
    <name evidence="2" type="ORF">M8014_04685</name>
</gene>
<evidence type="ECO:0000313" key="2">
    <source>
        <dbReference type="EMBL" id="MCU6663644.1"/>
    </source>
</evidence>
<keyword evidence="3" id="KW-1185">Reference proteome</keyword>
<name>A0A9J6PYE3_9ENTR</name>
<dbReference type="Pfam" id="PF00702">
    <property type="entry name" value="Hydrolase"/>
    <property type="match status" value="1"/>
</dbReference>
<dbReference type="PANTHER" id="PTHR43611:SF3">
    <property type="entry name" value="FLAVIN MONONUCLEOTIDE HYDROLASE 1, CHLOROPLATIC"/>
    <property type="match status" value="1"/>
</dbReference>
<proteinExistence type="predicted"/>
<dbReference type="NCBIfam" id="NF006991">
    <property type="entry name" value="PRK09456.1"/>
    <property type="match status" value="1"/>
</dbReference>
<dbReference type="GO" id="GO:0008877">
    <property type="term" value="F:glucose-1-phosphatase activity"/>
    <property type="evidence" value="ECO:0007669"/>
    <property type="project" value="UniProtKB-EC"/>
</dbReference>
<accession>A0A9J6PYE3</accession>
<dbReference type="EC" id="3.1.3.10" evidence="2"/>
<keyword evidence="1" id="KW-0479">Metal-binding</keyword>
<dbReference type="AlphaFoldDB" id="A0A9J6PYE3"/>
<dbReference type="Gene3D" id="3.40.50.1000">
    <property type="entry name" value="HAD superfamily/HAD-like"/>
    <property type="match status" value="1"/>
</dbReference>
<dbReference type="SFLD" id="SFLDG01129">
    <property type="entry name" value="C1.5:_HAD__Beta-PGM__Phosphata"/>
    <property type="match status" value="1"/>
</dbReference>
<evidence type="ECO:0000313" key="3">
    <source>
        <dbReference type="Proteomes" id="UP001063816"/>
    </source>
</evidence>
<dbReference type="InterPro" id="IPR036412">
    <property type="entry name" value="HAD-like_sf"/>
</dbReference>
<dbReference type="SFLD" id="SFLDS00003">
    <property type="entry name" value="Haloacid_Dehalogenase"/>
    <property type="match status" value="1"/>
</dbReference>
<dbReference type="InterPro" id="IPR023214">
    <property type="entry name" value="HAD_sf"/>
</dbReference>
<dbReference type="InterPro" id="IPR006439">
    <property type="entry name" value="HAD-SF_hydro_IA"/>
</dbReference>
<evidence type="ECO:0000256" key="1">
    <source>
        <dbReference type="ARBA" id="ARBA00022723"/>
    </source>
</evidence>
<dbReference type="EMBL" id="JAMGZK010000040">
    <property type="protein sequence ID" value="MCU6663644.1"/>
    <property type="molecule type" value="Genomic_DNA"/>
</dbReference>
<reference evidence="2" key="1">
    <citation type="submission" date="2022-05" db="EMBL/GenBank/DDBJ databases">
        <title>Description of a novel species of Leclercia; Leclercia tamurae and the Proposal for a Novel Genus Silvania gen. nov. Containing Two Novel Species Silvania hatchlandensis sp. nov. and Silvania confinis sp. nov. Isolated from the Rhizosphere of Oak.</title>
        <authorList>
            <person name="Maddock D.W."/>
            <person name="Brady C.L."/>
            <person name="Denman S."/>
            <person name="Arnold D."/>
        </authorList>
    </citation>
    <scope>NUCLEOTIDE SEQUENCE</scope>
    <source>
        <strain evidence="2">H19S6</strain>
    </source>
</reference>
<dbReference type="NCBIfam" id="TIGR01509">
    <property type="entry name" value="HAD-SF-IA-v3"/>
    <property type="match status" value="1"/>
</dbReference>
<dbReference type="PRINTS" id="PR00413">
    <property type="entry name" value="HADHALOGNASE"/>
</dbReference>
<sequence length="199" mass="22551">MLYIFDLGNVIVDIDVNRVLGSWSDFSRVPLATLKQSFTMGDAFHQHERGEISDEVFAEKLCHEMDLPLSYEQFAHGWQAIFVGIRPEVIAIMHKLREQGHRVVVLSNTNRLHTTFWPDEYPDVKAAADKIYLSQEMGMRKPEARIYQAVLQAEGYPAADAVFFDDNADNIEGANQLGITSILVTGKQTIPDYFAKQLC</sequence>